<dbReference type="PANTHER" id="PTHR23227:SF67">
    <property type="entry name" value="CRANIOFACIAL DEVELOPMENT PROTEIN 2-LIKE"/>
    <property type="match status" value="1"/>
</dbReference>
<accession>A0A183FUL3</accession>
<reference evidence="3" key="2">
    <citation type="submission" date="2019-09" db="UniProtKB">
        <authorList>
            <consortium name="WormBaseParasite"/>
        </authorList>
    </citation>
    <scope>IDENTIFICATION</scope>
</reference>
<dbReference type="AlphaFoldDB" id="A0A183FUL3"/>
<evidence type="ECO:0000313" key="2">
    <source>
        <dbReference type="Proteomes" id="UP000050761"/>
    </source>
</evidence>
<evidence type="ECO:0000313" key="3">
    <source>
        <dbReference type="WBParaSite" id="HPBE_0001190101-mRNA-1"/>
    </source>
</evidence>
<dbReference type="InterPro" id="IPR036691">
    <property type="entry name" value="Endo/exonu/phosph_ase_sf"/>
</dbReference>
<dbReference type="Gene3D" id="3.60.10.10">
    <property type="entry name" value="Endonuclease/exonuclease/phosphatase"/>
    <property type="match status" value="1"/>
</dbReference>
<evidence type="ECO:0000313" key="1">
    <source>
        <dbReference type="EMBL" id="VDO90237.1"/>
    </source>
</evidence>
<dbReference type="PANTHER" id="PTHR23227">
    <property type="entry name" value="BUCENTAUR RELATED"/>
    <property type="match status" value="1"/>
</dbReference>
<dbReference type="OrthoDB" id="409898at2759"/>
<dbReference type="Proteomes" id="UP000050761">
    <property type="component" value="Unassembled WGS sequence"/>
</dbReference>
<reference evidence="1 2" key="1">
    <citation type="submission" date="2018-11" db="EMBL/GenBank/DDBJ databases">
        <authorList>
            <consortium name="Pathogen Informatics"/>
        </authorList>
    </citation>
    <scope>NUCLEOTIDE SEQUENCE [LARGE SCALE GENOMIC DNA]</scope>
</reference>
<dbReference type="WBParaSite" id="HPBE_0001190101-mRNA-1">
    <property type="protein sequence ID" value="HPBE_0001190101-mRNA-1"/>
    <property type="gene ID" value="HPBE_0001190101"/>
</dbReference>
<name>A0A183FUL3_HELPZ</name>
<sequence length="170" mass="18939">MATLNVDMLTGRSCELVEELGRRRVDFCAAADESQNHHCCRNNRLRTIVSVKCFDDRLMKVIVAAGKRLHHFFCALAPHIGRSGQAEDEFWSLLDENTAVVPPKDVIVFAGYLNGNVGATKNEYSCQARFGCGQSNADGERILAYAKSHNLTIVSTVFRGDSHLISFYNR</sequence>
<protein>
    <submittedName>
        <fullName evidence="3">Craniofacial development protein 2-like</fullName>
    </submittedName>
</protein>
<accession>A0A3P8A130</accession>
<dbReference type="EMBL" id="UZAH01027274">
    <property type="protein sequence ID" value="VDO90237.1"/>
    <property type="molecule type" value="Genomic_DNA"/>
</dbReference>
<organism evidence="2 3">
    <name type="scientific">Heligmosomoides polygyrus</name>
    <name type="common">Parasitic roundworm</name>
    <dbReference type="NCBI Taxonomy" id="6339"/>
    <lineage>
        <taxon>Eukaryota</taxon>
        <taxon>Metazoa</taxon>
        <taxon>Ecdysozoa</taxon>
        <taxon>Nematoda</taxon>
        <taxon>Chromadorea</taxon>
        <taxon>Rhabditida</taxon>
        <taxon>Rhabditina</taxon>
        <taxon>Rhabditomorpha</taxon>
        <taxon>Strongyloidea</taxon>
        <taxon>Heligmosomidae</taxon>
        <taxon>Heligmosomoides</taxon>
    </lineage>
</organism>
<gene>
    <name evidence="1" type="ORF">HPBE_LOCUS11902</name>
</gene>
<dbReference type="InterPro" id="IPR027124">
    <property type="entry name" value="Swc5/CFDP1/2"/>
</dbReference>
<keyword evidence="2" id="KW-1185">Reference proteome</keyword>
<proteinExistence type="predicted"/>